<evidence type="ECO:0000256" key="3">
    <source>
        <dbReference type="ARBA" id="ARBA00023235"/>
    </source>
</evidence>
<feature type="domain" description="Mandelate racemase/muconate lactonizing enzyme C-terminal" evidence="4">
    <location>
        <begin position="142"/>
        <end position="235"/>
    </location>
</feature>
<dbReference type="PANTHER" id="PTHR48073">
    <property type="entry name" value="O-SUCCINYLBENZOATE SYNTHASE-RELATED"/>
    <property type="match status" value="1"/>
</dbReference>
<evidence type="ECO:0000313" key="6">
    <source>
        <dbReference type="Proteomes" id="UP000223913"/>
    </source>
</evidence>
<dbReference type="InterPro" id="IPR029065">
    <property type="entry name" value="Enolase_C-like"/>
</dbReference>
<keyword evidence="6" id="KW-1185">Reference proteome</keyword>
<dbReference type="InterPro" id="IPR013342">
    <property type="entry name" value="Mandelate_racemase_C"/>
</dbReference>
<dbReference type="PANTHER" id="PTHR48073:SF2">
    <property type="entry name" value="O-SUCCINYLBENZOATE SYNTHASE"/>
    <property type="match status" value="1"/>
</dbReference>
<dbReference type="Gene3D" id="3.30.390.10">
    <property type="entry name" value="Enolase-like, N-terminal domain"/>
    <property type="match status" value="1"/>
</dbReference>
<dbReference type="AlphaFoldDB" id="A0A2D0N9K4"/>
<keyword evidence="2" id="KW-0479">Metal-binding</keyword>
<organism evidence="5 6">
    <name type="scientific">Flavilitoribacter nigricans (strain ATCC 23147 / DSM 23189 / NBRC 102662 / NCIMB 1420 / SS-2)</name>
    <name type="common">Lewinella nigricans</name>
    <dbReference type="NCBI Taxonomy" id="1122177"/>
    <lineage>
        <taxon>Bacteria</taxon>
        <taxon>Pseudomonadati</taxon>
        <taxon>Bacteroidota</taxon>
        <taxon>Saprospiria</taxon>
        <taxon>Saprospirales</taxon>
        <taxon>Lewinellaceae</taxon>
        <taxon>Flavilitoribacter</taxon>
    </lineage>
</organism>
<sequence>MRFRAIQIPLNFRFEQSNNSGTSSSRSAIVEIRTRSGVSGFGESCPRTYVTGESMEDVAREIGILEEELLRTPIESLEALHLRLQAWAARGIGPSTRCALELAWLDAWSRSESKSLRELLGISYSGSLQYSLILPFLSLKSMEKLLPLLQRLQPAAIKLKVGTDQPDTIAKIDLLRNFFGEDMPIRFDVNGAWDLDQARQFIPELLALNIHSFEQPTPPEDLKSLQILTRLYGKDAQIMADESLLDLAGARRLAAEKICNHFNLKISKLGGIQSSLEIYRLARENGIPCQLGAHFGETSILTAAAALLGSLVDGALSNTEGALGELLLAEDIVQPPIQHRVGGVLPLAGLWPEPGLVGKIHPERLEKYTV</sequence>
<dbReference type="InterPro" id="IPR036849">
    <property type="entry name" value="Enolase-like_C_sf"/>
</dbReference>
<dbReference type="Pfam" id="PF02746">
    <property type="entry name" value="MR_MLE_N"/>
    <property type="match status" value="1"/>
</dbReference>
<dbReference type="Pfam" id="PF13378">
    <property type="entry name" value="MR_MLE_C"/>
    <property type="match status" value="1"/>
</dbReference>
<dbReference type="SFLD" id="SFLDG00180">
    <property type="entry name" value="muconate_cycloisomerase"/>
    <property type="match status" value="1"/>
</dbReference>
<dbReference type="SUPFAM" id="SSF51604">
    <property type="entry name" value="Enolase C-terminal domain-like"/>
    <property type="match status" value="1"/>
</dbReference>
<dbReference type="Gene3D" id="3.20.20.120">
    <property type="entry name" value="Enolase-like C-terminal domain"/>
    <property type="match status" value="1"/>
</dbReference>
<evidence type="ECO:0000256" key="2">
    <source>
        <dbReference type="ARBA" id="ARBA00022723"/>
    </source>
</evidence>
<dbReference type="SUPFAM" id="SSF54826">
    <property type="entry name" value="Enolase N-terminal domain-like"/>
    <property type="match status" value="1"/>
</dbReference>
<name>A0A2D0N9K4_FLAN2</name>
<proteinExistence type="inferred from homology"/>
<comment type="similarity">
    <text evidence="1">Belongs to the mandelate racemase/muconate lactonizing enzyme family.</text>
</comment>
<dbReference type="InterPro" id="IPR029017">
    <property type="entry name" value="Enolase-like_N"/>
</dbReference>
<evidence type="ECO:0000259" key="4">
    <source>
        <dbReference type="SMART" id="SM00922"/>
    </source>
</evidence>
<keyword evidence="3" id="KW-0413">Isomerase</keyword>
<protein>
    <recommendedName>
        <fullName evidence="4">Mandelate racemase/muconate lactonizing enzyme C-terminal domain-containing protein</fullName>
    </recommendedName>
</protein>
<dbReference type="GO" id="GO:0016854">
    <property type="term" value="F:racemase and epimerase activity"/>
    <property type="evidence" value="ECO:0007669"/>
    <property type="project" value="UniProtKB-ARBA"/>
</dbReference>
<accession>A0A2D0N9K4</accession>
<reference evidence="5 6" key="1">
    <citation type="submission" date="2017-10" db="EMBL/GenBank/DDBJ databases">
        <title>The draft genome sequence of Lewinella nigricans NBRC 102662.</title>
        <authorList>
            <person name="Wang K."/>
        </authorList>
    </citation>
    <scope>NUCLEOTIDE SEQUENCE [LARGE SCALE GENOMIC DNA]</scope>
    <source>
        <strain evidence="5 6">NBRC 102662</strain>
    </source>
</reference>
<dbReference type="GO" id="GO:0006518">
    <property type="term" value="P:peptide metabolic process"/>
    <property type="evidence" value="ECO:0007669"/>
    <property type="project" value="UniProtKB-ARBA"/>
</dbReference>
<gene>
    <name evidence="5" type="ORF">CRP01_20175</name>
</gene>
<comment type="caution">
    <text evidence="5">The sequence shown here is derived from an EMBL/GenBank/DDBJ whole genome shotgun (WGS) entry which is preliminary data.</text>
</comment>
<dbReference type="SMART" id="SM00922">
    <property type="entry name" value="MR_MLE"/>
    <property type="match status" value="1"/>
</dbReference>
<dbReference type="GO" id="GO:0046872">
    <property type="term" value="F:metal ion binding"/>
    <property type="evidence" value="ECO:0007669"/>
    <property type="project" value="UniProtKB-KW"/>
</dbReference>
<evidence type="ECO:0000313" key="5">
    <source>
        <dbReference type="EMBL" id="PHN04829.1"/>
    </source>
</evidence>
<dbReference type="InterPro" id="IPR013341">
    <property type="entry name" value="Mandelate_racemase_N_dom"/>
</dbReference>
<dbReference type="SFLD" id="SFLDS00001">
    <property type="entry name" value="Enolase"/>
    <property type="match status" value="1"/>
</dbReference>
<dbReference type="Proteomes" id="UP000223913">
    <property type="component" value="Unassembled WGS sequence"/>
</dbReference>
<dbReference type="EMBL" id="PDUD01000024">
    <property type="protein sequence ID" value="PHN04829.1"/>
    <property type="molecule type" value="Genomic_DNA"/>
</dbReference>
<evidence type="ECO:0000256" key="1">
    <source>
        <dbReference type="ARBA" id="ARBA00008031"/>
    </source>
</evidence>